<dbReference type="EMBL" id="JANPWZ010000335">
    <property type="protein sequence ID" value="KAJ3577632.1"/>
    <property type="molecule type" value="Genomic_DNA"/>
</dbReference>
<evidence type="ECO:0000313" key="2">
    <source>
        <dbReference type="EMBL" id="KAJ3577632.1"/>
    </source>
</evidence>
<reference evidence="2" key="1">
    <citation type="submission" date="2022-07" db="EMBL/GenBank/DDBJ databases">
        <title>Genome Sequence of Xylaria arbuscula.</title>
        <authorList>
            <person name="Buettner E."/>
        </authorList>
    </citation>
    <scope>NUCLEOTIDE SEQUENCE</scope>
    <source>
        <strain evidence="2">VT107</strain>
    </source>
</reference>
<accession>A0A9W8NJG3</accession>
<sequence length="84" mass="8900">MSNDHPKVKLPRVLTFAITPKTGVQQNEQEMYVLVDRQVPQSGGKLTTNGDHPSDSNTITPNSGKGTTVTDGGQMTSSSGNDAK</sequence>
<dbReference type="AlphaFoldDB" id="A0A9W8NJG3"/>
<feature type="compositionally biased region" description="Polar residues" evidence="1">
    <location>
        <begin position="39"/>
        <end position="84"/>
    </location>
</feature>
<protein>
    <submittedName>
        <fullName evidence="2">Uncharacterized protein</fullName>
    </submittedName>
</protein>
<feature type="region of interest" description="Disordered" evidence="1">
    <location>
        <begin position="37"/>
        <end position="84"/>
    </location>
</feature>
<organism evidence="2 3">
    <name type="scientific">Xylaria arbuscula</name>
    <dbReference type="NCBI Taxonomy" id="114810"/>
    <lineage>
        <taxon>Eukaryota</taxon>
        <taxon>Fungi</taxon>
        <taxon>Dikarya</taxon>
        <taxon>Ascomycota</taxon>
        <taxon>Pezizomycotina</taxon>
        <taxon>Sordariomycetes</taxon>
        <taxon>Xylariomycetidae</taxon>
        <taxon>Xylariales</taxon>
        <taxon>Xylariaceae</taxon>
        <taxon>Xylaria</taxon>
    </lineage>
</organism>
<comment type="caution">
    <text evidence="2">The sequence shown here is derived from an EMBL/GenBank/DDBJ whole genome shotgun (WGS) entry which is preliminary data.</text>
</comment>
<gene>
    <name evidence="2" type="ORF">NPX13_g2938</name>
</gene>
<evidence type="ECO:0000256" key="1">
    <source>
        <dbReference type="SAM" id="MobiDB-lite"/>
    </source>
</evidence>
<keyword evidence="3" id="KW-1185">Reference proteome</keyword>
<name>A0A9W8NJG3_9PEZI</name>
<dbReference type="Proteomes" id="UP001148614">
    <property type="component" value="Unassembled WGS sequence"/>
</dbReference>
<proteinExistence type="predicted"/>
<evidence type="ECO:0000313" key="3">
    <source>
        <dbReference type="Proteomes" id="UP001148614"/>
    </source>
</evidence>